<protein>
    <submittedName>
        <fullName evidence="1">Uncharacterized protein</fullName>
    </submittedName>
</protein>
<dbReference type="EMBL" id="LXQA010047682">
    <property type="protein sequence ID" value="MCI01961.1"/>
    <property type="molecule type" value="Genomic_DNA"/>
</dbReference>
<evidence type="ECO:0000313" key="2">
    <source>
        <dbReference type="Proteomes" id="UP000265520"/>
    </source>
</evidence>
<evidence type="ECO:0000313" key="1">
    <source>
        <dbReference type="EMBL" id="MCI01961.1"/>
    </source>
</evidence>
<comment type="caution">
    <text evidence="1">The sequence shown here is derived from an EMBL/GenBank/DDBJ whole genome shotgun (WGS) entry which is preliminary data.</text>
</comment>
<reference evidence="1 2" key="1">
    <citation type="journal article" date="2018" name="Front. Plant Sci.">
        <title>Red Clover (Trifolium pratense) and Zigzag Clover (T. medium) - A Picture of Genomic Similarities and Differences.</title>
        <authorList>
            <person name="Dluhosova J."/>
            <person name="Istvanek J."/>
            <person name="Nedelnik J."/>
            <person name="Repkova J."/>
        </authorList>
    </citation>
    <scope>NUCLEOTIDE SEQUENCE [LARGE SCALE GENOMIC DNA]</scope>
    <source>
        <strain evidence="2">cv. 10/8</strain>
        <tissue evidence="1">Leaf</tissue>
    </source>
</reference>
<name>A0A392NQ37_9FABA</name>
<sequence length="95" mass="10078">MDNVIARAPILGDPGTAISRSSLPPSLAEFLPSIKIESHVGGAKVTFTNWCEYTVGFGAEQDAPTATKGLVVLLPIVPLVKWGATVLAQFHLQHL</sequence>
<organism evidence="1 2">
    <name type="scientific">Trifolium medium</name>
    <dbReference type="NCBI Taxonomy" id="97028"/>
    <lineage>
        <taxon>Eukaryota</taxon>
        <taxon>Viridiplantae</taxon>
        <taxon>Streptophyta</taxon>
        <taxon>Embryophyta</taxon>
        <taxon>Tracheophyta</taxon>
        <taxon>Spermatophyta</taxon>
        <taxon>Magnoliopsida</taxon>
        <taxon>eudicotyledons</taxon>
        <taxon>Gunneridae</taxon>
        <taxon>Pentapetalae</taxon>
        <taxon>rosids</taxon>
        <taxon>fabids</taxon>
        <taxon>Fabales</taxon>
        <taxon>Fabaceae</taxon>
        <taxon>Papilionoideae</taxon>
        <taxon>50 kb inversion clade</taxon>
        <taxon>NPAAA clade</taxon>
        <taxon>Hologalegina</taxon>
        <taxon>IRL clade</taxon>
        <taxon>Trifolieae</taxon>
        <taxon>Trifolium</taxon>
    </lineage>
</organism>
<dbReference type="Proteomes" id="UP000265520">
    <property type="component" value="Unassembled WGS sequence"/>
</dbReference>
<dbReference type="AlphaFoldDB" id="A0A392NQ37"/>
<accession>A0A392NQ37</accession>
<keyword evidence="2" id="KW-1185">Reference proteome</keyword>
<proteinExistence type="predicted"/>